<dbReference type="Gene3D" id="3.40.190.120">
    <property type="entry name" value="Osmoprotection protein (prox), domain 2"/>
    <property type="match status" value="1"/>
</dbReference>
<feature type="signal peptide" evidence="1">
    <location>
        <begin position="1"/>
        <end position="27"/>
    </location>
</feature>
<comment type="caution">
    <text evidence="3">The sequence shown here is derived from an EMBL/GenBank/DDBJ whole genome shotgun (WGS) entry which is preliminary data.</text>
</comment>
<evidence type="ECO:0000259" key="2">
    <source>
        <dbReference type="Pfam" id="PF04069"/>
    </source>
</evidence>
<feature type="chain" id="PRO_5015510448" evidence="1">
    <location>
        <begin position="28"/>
        <end position="298"/>
    </location>
</feature>
<keyword evidence="1" id="KW-0732">Signal</keyword>
<dbReference type="SUPFAM" id="SSF53850">
    <property type="entry name" value="Periplasmic binding protein-like II"/>
    <property type="match status" value="1"/>
</dbReference>
<dbReference type="InterPro" id="IPR007210">
    <property type="entry name" value="ABC_Gly_betaine_transp_sub-bd"/>
</dbReference>
<dbReference type="Gene3D" id="3.40.190.10">
    <property type="entry name" value="Periplasmic binding protein-like II"/>
    <property type="match status" value="1"/>
</dbReference>
<evidence type="ECO:0000313" key="4">
    <source>
        <dbReference type="Proteomes" id="UP000237682"/>
    </source>
</evidence>
<dbReference type="Proteomes" id="UP000237682">
    <property type="component" value="Unassembled WGS sequence"/>
</dbReference>
<dbReference type="CDD" id="cd13611">
    <property type="entry name" value="PBP2_YehZ"/>
    <property type="match status" value="1"/>
</dbReference>
<dbReference type="GO" id="GO:0043190">
    <property type="term" value="C:ATP-binding cassette (ABC) transporter complex"/>
    <property type="evidence" value="ECO:0007669"/>
    <property type="project" value="InterPro"/>
</dbReference>
<dbReference type="OrthoDB" id="9801163at2"/>
<sequence length="298" mass="32026">MISILPKRAIAALCMAASFVLSTTAFAATLTVGGKDFTEQFLLAEMTRQLLESKGYTINKKDGMGTNIVRAALENGQVDLYWEYTGTSLVTFNKVTEPLSPEATYARVKELDGAKGLVWLAPSKANNTYALAIRPGNAKTDGLKTFSDLAAAYKDGKPVLLGATAEFPKREDGLIGLEKKYGFKAGRANLRPMEIGLVYNALAAGDIDVATVGATDGRIAAMKLTLLKDDKGFFPNYALAPVVRQATLDAHPDLKATLESLSAKLDDTTMQELNGEVDVHKKAIEDVAKDYLKKAGLL</sequence>
<dbReference type="Pfam" id="PF04069">
    <property type="entry name" value="OpuAC"/>
    <property type="match status" value="1"/>
</dbReference>
<dbReference type="GO" id="GO:0022857">
    <property type="term" value="F:transmembrane transporter activity"/>
    <property type="evidence" value="ECO:0007669"/>
    <property type="project" value="InterPro"/>
</dbReference>
<evidence type="ECO:0000256" key="1">
    <source>
        <dbReference type="SAM" id="SignalP"/>
    </source>
</evidence>
<feature type="domain" description="ABC-type glycine betaine transport system substrate-binding" evidence="2">
    <location>
        <begin position="29"/>
        <end position="294"/>
    </location>
</feature>
<dbReference type="AlphaFoldDB" id="A0A2S9QJK1"/>
<dbReference type="EMBL" id="PUEJ01000001">
    <property type="protein sequence ID" value="PRH89521.1"/>
    <property type="molecule type" value="Genomic_DNA"/>
</dbReference>
<proteinExistence type="predicted"/>
<accession>A0A2S9QJK1</accession>
<keyword evidence="4" id="KW-1185">Reference proteome</keyword>
<protein>
    <submittedName>
        <fullName evidence="3">Glycine/betaine ABC transporter substrate-binding protein</fullName>
    </submittedName>
</protein>
<evidence type="ECO:0000313" key="3">
    <source>
        <dbReference type="EMBL" id="PRH89521.1"/>
    </source>
</evidence>
<reference evidence="3 4" key="1">
    <citation type="submission" date="2018-02" db="EMBL/GenBank/DDBJ databases">
        <title>Whole genome sequencing of endophytic bacterium.</title>
        <authorList>
            <person name="Eedara R."/>
            <person name="Podile A.R."/>
        </authorList>
    </citation>
    <scope>NUCLEOTIDE SEQUENCE [LARGE SCALE GENOMIC DNA]</scope>
    <source>
        <strain evidence="3 4">RP1T</strain>
    </source>
</reference>
<gene>
    <name evidence="3" type="ORF">C5L14_02845</name>
</gene>
<dbReference type="RefSeq" id="WP_105860484.1">
    <property type="nucleotide sequence ID" value="NZ_PUEJ01000001.1"/>
</dbReference>
<name>A0A2S9QJK1_9HYPH</name>
<organism evidence="3 4">
    <name type="scientific">Labrys okinawensis</name>
    <dbReference type="NCBI Taxonomy" id="346911"/>
    <lineage>
        <taxon>Bacteria</taxon>
        <taxon>Pseudomonadati</taxon>
        <taxon>Pseudomonadota</taxon>
        <taxon>Alphaproteobacteria</taxon>
        <taxon>Hyphomicrobiales</taxon>
        <taxon>Xanthobacteraceae</taxon>
        <taxon>Labrys</taxon>
    </lineage>
</organism>